<evidence type="ECO:0000313" key="4">
    <source>
        <dbReference type="Proteomes" id="UP000366051"/>
    </source>
</evidence>
<organism evidence="3 4">
    <name type="scientific">Heliorestis convoluta</name>
    <dbReference type="NCBI Taxonomy" id="356322"/>
    <lineage>
        <taxon>Bacteria</taxon>
        <taxon>Bacillati</taxon>
        <taxon>Bacillota</taxon>
        <taxon>Clostridia</taxon>
        <taxon>Eubacteriales</taxon>
        <taxon>Heliobacteriaceae</taxon>
        <taxon>Heliorestis</taxon>
    </lineage>
</organism>
<gene>
    <name evidence="3" type="ORF">FTV88_0311</name>
</gene>
<dbReference type="AlphaFoldDB" id="A0A5Q2N2C5"/>
<feature type="domain" description="PPM-type phosphatase" evidence="2">
    <location>
        <begin position="183"/>
        <end position="412"/>
    </location>
</feature>
<dbReference type="SUPFAM" id="SSF81606">
    <property type="entry name" value="PP2C-like"/>
    <property type="match status" value="1"/>
</dbReference>
<dbReference type="InterPro" id="IPR036457">
    <property type="entry name" value="PPM-type-like_dom_sf"/>
</dbReference>
<dbReference type="InterPro" id="IPR001932">
    <property type="entry name" value="PPM-type_phosphatase-like_dom"/>
</dbReference>
<protein>
    <submittedName>
        <fullName evidence="3">Phosphatase 2C family protein</fullName>
    </submittedName>
</protein>
<evidence type="ECO:0000256" key="1">
    <source>
        <dbReference type="SAM" id="MobiDB-lite"/>
    </source>
</evidence>
<proteinExistence type="predicted"/>
<accession>A0A5Q2N2C5</accession>
<dbReference type="Pfam" id="PF13672">
    <property type="entry name" value="PP2C_2"/>
    <property type="match status" value="1"/>
</dbReference>
<dbReference type="OrthoDB" id="963478at2"/>
<sequence length="431" mass="48645">MLDLSQFQLNPKKQEDLEILFRTYGFVVKGSIIEAEDADRSTFLFHVAQGNISIEQIPRELERCFPKILYRRRAENQFPVVRKIEVIQVLQPQKGLYSYEILSKPTSQERAEDKKIIEKLPEVSLEKNQKTEEIAKEQPATPEPIVPEWKDIPPHDPEDWVPLEDSTHYQVDEVWSITAASRRGKLHAHKGSHREDSFAIGQEGKWTLLAVADGAGSCKYSRVGAALACQKALLHMQQCLKDYVLAEQDGEIPSQNDLLKIKSYLTTAILEAIQALKEEASKRQAKVEELSTTLLLVVHTLWQGKSVLASIQVGDGSIAIWQGNDSVTLLGSADTGTFASETKFITSRNIEQELGHRIFFSIKKDVLAVAAMSDGVCDDFFPAEQEMPALFLQVHDIVKGSTEPDKAMLQFLSYERRGSFDDRTMAILYRR</sequence>
<dbReference type="Gene3D" id="3.60.40.10">
    <property type="entry name" value="PPM-type phosphatase domain"/>
    <property type="match status" value="1"/>
</dbReference>
<evidence type="ECO:0000313" key="3">
    <source>
        <dbReference type="EMBL" id="QGG46490.1"/>
    </source>
</evidence>
<name>A0A5Q2N2C5_9FIRM</name>
<dbReference type="KEGG" id="hcv:FTV88_0311"/>
<reference evidence="4" key="1">
    <citation type="submission" date="2019-11" db="EMBL/GenBank/DDBJ databases">
        <title>Genome sequence of Heliorestis convoluta strain HH, an alkaliphilic and minimalistic phototrophic bacterium from a soda lake in Egypt.</title>
        <authorList>
            <person name="Dewey E.D."/>
            <person name="Stokes L.M."/>
            <person name="Burchell B.M."/>
            <person name="Shaffer K.N."/>
            <person name="Huntington A.M."/>
            <person name="Baker J.M."/>
            <person name="Nadendla S."/>
            <person name="Giglio M.G."/>
            <person name="Touchman J.W."/>
            <person name="Blankenship R.E."/>
            <person name="Madigan M.T."/>
            <person name="Sattley W.M."/>
        </authorList>
    </citation>
    <scope>NUCLEOTIDE SEQUENCE [LARGE SCALE GENOMIC DNA]</scope>
    <source>
        <strain evidence="4">HH</strain>
    </source>
</reference>
<dbReference type="Proteomes" id="UP000366051">
    <property type="component" value="Chromosome"/>
</dbReference>
<keyword evidence="4" id="KW-1185">Reference proteome</keyword>
<feature type="region of interest" description="Disordered" evidence="1">
    <location>
        <begin position="128"/>
        <end position="148"/>
    </location>
</feature>
<evidence type="ECO:0000259" key="2">
    <source>
        <dbReference type="Pfam" id="PF13672"/>
    </source>
</evidence>
<dbReference type="RefSeq" id="WP_153724052.1">
    <property type="nucleotide sequence ID" value="NZ_CP045875.1"/>
</dbReference>
<dbReference type="EMBL" id="CP045875">
    <property type="protein sequence ID" value="QGG46490.1"/>
    <property type="molecule type" value="Genomic_DNA"/>
</dbReference>